<keyword evidence="3" id="KW-1185">Reference proteome</keyword>
<evidence type="ECO:0000313" key="3">
    <source>
        <dbReference type="Proteomes" id="UP000314294"/>
    </source>
</evidence>
<sequence length="125" mass="13998">MDASEAVPLCVKSTNSSLLRVPNTKLRRMGDQPFAQQRPLREQSLWPHHDHHQHQQEQQHYHPGQVLVDVKVIVGARPWGTPASRPVVAGDPTSTTSTPLPGYFANTNPDYLYTLHSLHRPLVGV</sequence>
<reference evidence="2 3" key="1">
    <citation type="submission" date="2019-03" db="EMBL/GenBank/DDBJ databases">
        <title>First draft genome of Liparis tanakae, snailfish: a comprehensive survey of snailfish specific genes.</title>
        <authorList>
            <person name="Kim W."/>
            <person name="Song I."/>
            <person name="Jeong J.-H."/>
            <person name="Kim D."/>
            <person name="Kim S."/>
            <person name="Ryu S."/>
            <person name="Song J.Y."/>
            <person name="Lee S.K."/>
        </authorList>
    </citation>
    <scope>NUCLEOTIDE SEQUENCE [LARGE SCALE GENOMIC DNA]</scope>
    <source>
        <tissue evidence="2">Muscle</tissue>
    </source>
</reference>
<dbReference type="EMBL" id="SRLO01000023">
    <property type="protein sequence ID" value="TNN85001.1"/>
    <property type="molecule type" value="Genomic_DNA"/>
</dbReference>
<feature type="region of interest" description="Disordered" evidence="1">
    <location>
        <begin position="81"/>
        <end position="101"/>
    </location>
</feature>
<accession>A0A4Z2J4Y0</accession>
<feature type="region of interest" description="Disordered" evidence="1">
    <location>
        <begin position="26"/>
        <end position="61"/>
    </location>
</feature>
<feature type="compositionally biased region" description="Polar residues" evidence="1">
    <location>
        <begin position="92"/>
        <end position="101"/>
    </location>
</feature>
<gene>
    <name evidence="2" type="ORF">EYF80_004655</name>
</gene>
<evidence type="ECO:0000313" key="2">
    <source>
        <dbReference type="EMBL" id="TNN85001.1"/>
    </source>
</evidence>
<name>A0A4Z2J4Y0_9TELE</name>
<evidence type="ECO:0000256" key="1">
    <source>
        <dbReference type="SAM" id="MobiDB-lite"/>
    </source>
</evidence>
<dbReference type="Proteomes" id="UP000314294">
    <property type="component" value="Unassembled WGS sequence"/>
</dbReference>
<proteinExistence type="predicted"/>
<comment type="caution">
    <text evidence="2">The sequence shown here is derived from an EMBL/GenBank/DDBJ whole genome shotgun (WGS) entry which is preliminary data.</text>
</comment>
<protein>
    <submittedName>
        <fullName evidence="2">Uncharacterized protein</fullName>
    </submittedName>
</protein>
<organism evidence="2 3">
    <name type="scientific">Liparis tanakae</name>
    <name type="common">Tanaka's snailfish</name>
    <dbReference type="NCBI Taxonomy" id="230148"/>
    <lineage>
        <taxon>Eukaryota</taxon>
        <taxon>Metazoa</taxon>
        <taxon>Chordata</taxon>
        <taxon>Craniata</taxon>
        <taxon>Vertebrata</taxon>
        <taxon>Euteleostomi</taxon>
        <taxon>Actinopterygii</taxon>
        <taxon>Neopterygii</taxon>
        <taxon>Teleostei</taxon>
        <taxon>Neoteleostei</taxon>
        <taxon>Acanthomorphata</taxon>
        <taxon>Eupercaria</taxon>
        <taxon>Perciformes</taxon>
        <taxon>Cottioidei</taxon>
        <taxon>Cottales</taxon>
        <taxon>Liparidae</taxon>
        <taxon>Liparis</taxon>
    </lineage>
</organism>
<dbReference type="AlphaFoldDB" id="A0A4Z2J4Y0"/>